<evidence type="ECO:0000313" key="11">
    <source>
        <dbReference type="EMBL" id="NYI71059.1"/>
    </source>
</evidence>
<dbReference type="InterPro" id="IPR027417">
    <property type="entry name" value="P-loop_NTPase"/>
</dbReference>
<dbReference type="InterPro" id="IPR001238">
    <property type="entry name" value="DNA-binding_RecF"/>
</dbReference>
<dbReference type="SUPFAM" id="SSF52540">
    <property type="entry name" value="P-loop containing nucleoside triphosphate hydrolases"/>
    <property type="match status" value="1"/>
</dbReference>
<dbReference type="PROSITE" id="PS00618">
    <property type="entry name" value="RECF_2"/>
    <property type="match status" value="1"/>
</dbReference>
<evidence type="ECO:0000256" key="2">
    <source>
        <dbReference type="ARBA" id="ARBA00022705"/>
    </source>
</evidence>
<keyword evidence="2 9" id="KW-0235">DNA replication</keyword>
<dbReference type="GO" id="GO:0005524">
    <property type="term" value="F:ATP binding"/>
    <property type="evidence" value="ECO:0007669"/>
    <property type="project" value="UniProtKB-UniRule"/>
</dbReference>
<reference evidence="11 12" key="1">
    <citation type="submission" date="2020-07" db="EMBL/GenBank/DDBJ databases">
        <title>Sequencing the genomes of 1000 actinobacteria strains.</title>
        <authorList>
            <person name="Klenk H.-P."/>
        </authorList>
    </citation>
    <scope>NUCLEOTIDE SEQUENCE [LARGE SCALE GENOMIC DNA]</scope>
    <source>
        <strain evidence="11 12">DSM 103164</strain>
    </source>
</reference>
<gene>
    <name evidence="9" type="primary">recF</name>
    <name evidence="11" type="ORF">GGQ54_001619</name>
</gene>
<evidence type="ECO:0000256" key="8">
    <source>
        <dbReference type="ARBA" id="ARBA00023236"/>
    </source>
</evidence>
<evidence type="ECO:0000256" key="9">
    <source>
        <dbReference type="HAMAP-Rule" id="MF_00365"/>
    </source>
</evidence>
<dbReference type="GO" id="GO:0000731">
    <property type="term" value="P:DNA synthesis involved in DNA repair"/>
    <property type="evidence" value="ECO:0007669"/>
    <property type="project" value="TreeGrafter"/>
</dbReference>
<accession>A0A7Z0IKX6</accession>
<dbReference type="GO" id="GO:0005737">
    <property type="term" value="C:cytoplasm"/>
    <property type="evidence" value="ECO:0007669"/>
    <property type="project" value="UniProtKB-SubCell"/>
</dbReference>
<dbReference type="InterPro" id="IPR018078">
    <property type="entry name" value="DNA-binding_RecF_CS"/>
</dbReference>
<keyword evidence="12" id="KW-1185">Reference proteome</keyword>
<evidence type="ECO:0000256" key="6">
    <source>
        <dbReference type="ARBA" id="ARBA00023125"/>
    </source>
</evidence>
<evidence type="ECO:0000256" key="1">
    <source>
        <dbReference type="ARBA" id="ARBA00022490"/>
    </source>
</evidence>
<dbReference type="InterPro" id="IPR042174">
    <property type="entry name" value="RecF_2"/>
</dbReference>
<comment type="caution">
    <text evidence="9">Lacks conserved residue(s) required for the propagation of feature annotation.</text>
</comment>
<dbReference type="AlphaFoldDB" id="A0A7Z0IKX6"/>
<organism evidence="11 12">
    <name type="scientific">Naumannella cuiyingiana</name>
    <dbReference type="NCBI Taxonomy" id="1347891"/>
    <lineage>
        <taxon>Bacteria</taxon>
        <taxon>Bacillati</taxon>
        <taxon>Actinomycetota</taxon>
        <taxon>Actinomycetes</taxon>
        <taxon>Propionibacteriales</taxon>
        <taxon>Propionibacteriaceae</taxon>
        <taxon>Naumannella</taxon>
    </lineage>
</organism>
<proteinExistence type="inferred from homology"/>
<dbReference type="HAMAP" id="MF_00365">
    <property type="entry name" value="RecF"/>
    <property type="match status" value="1"/>
</dbReference>
<dbReference type="PANTHER" id="PTHR32182">
    <property type="entry name" value="DNA REPLICATION AND REPAIR PROTEIN RECF"/>
    <property type="match status" value="1"/>
</dbReference>
<dbReference type="GO" id="GO:0009432">
    <property type="term" value="P:SOS response"/>
    <property type="evidence" value="ECO:0007669"/>
    <property type="project" value="UniProtKB-UniRule"/>
</dbReference>
<keyword evidence="7 9" id="KW-0234">DNA repair</keyword>
<sequence length="345" mass="37503">MEAIDYLATLGSHRVASDVPLVRHGAERALVRGRVRAGVEDDRAVLLEVEINPGRANRARLNRSPVSRPRELLGILRTVVFSPEDLAVVKGDPSERRRFIDELVITRWPRLAGVRADYDKVLRHRSTLLKTLAGRGPVRGGGGHGDAEHTLGVWNDQLARHGGELLEARLRTLADLVPHVAAAYAAIAPRNNVATATYQPAMPLPAEIDRTALAAALTDQMAQRRDEELRRGVTLVGPHRDEIALALGELPARGYASHGESWSFALALRLGGFDLLRADDLQPVLILDDVFAELDSTRRERLAGRVAEAEQVLVTAAVGGDVPARLAGNRFVVDDGTVTPAEDRP</sequence>
<evidence type="ECO:0000313" key="12">
    <source>
        <dbReference type="Proteomes" id="UP000527616"/>
    </source>
</evidence>
<comment type="function">
    <text evidence="9 10">The RecF protein is involved in DNA metabolism; it is required for DNA replication and normal SOS inducibility. RecF binds preferentially to single-stranded, linear DNA. It also seems to bind ATP.</text>
</comment>
<evidence type="ECO:0000256" key="5">
    <source>
        <dbReference type="ARBA" id="ARBA00022840"/>
    </source>
</evidence>
<evidence type="ECO:0000256" key="7">
    <source>
        <dbReference type="ARBA" id="ARBA00023204"/>
    </source>
</evidence>
<dbReference type="GO" id="GO:0006302">
    <property type="term" value="P:double-strand break repair"/>
    <property type="evidence" value="ECO:0007669"/>
    <property type="project" value="TreeGrafter"/>
</dbReference>
<protein>
    <recommendedName>
        <fullName evidence="9 10">DNA replication and repair protein RecF</fullName>
    </recommendedName>
</protein>
<dbReference type="GO" id="GO:0006260">
    <property type="term" value="P:DNA replication"/>
    <property type="evidence" value="ECO:0007669"/>
    <property type="project" value="UniProtKB-UniRule"/>
</dbReference>
<comment type="subcellular location">
    <subcellularLocation>
        <location evidence="9 10">Cytoplasm</location>
    </subcellularLocation>
</comment>
<comment type="similarity">
    <text evidence="9 10">Belongs to the RecF family.</text>
</comment>
<keyword evidence="5 9" id="KW-0067">ATP-binding</keyword>
<dbReference type="Gene3D" id="3.40.50.300">
    <property type="entry name" value="P-loop containing nucleotide triphosphate hydrolases"/>
    <property type="match status" value="1"/>
</dbReference>
<evidence type="ECO:0000256" key="3">
    <source>
        <dbReference type="ARBA" id="ARBA00022741"/>
    </source>
</evidence>
<name>A0A7Z0IKX6_9ACTN</name>
<dbReference type="Proteomes" id="UP000527616">
    <property type="component" value="Unassembled WGS sequence"/>
</dbReference>
<dbReference type="Gene3D" id="1.20.1050.90">
    <property type="entry name" value="RecF/RecN/SMC, N-terminal domain"/>
    <property type="match status" value="1"/>
</dbReference>
<evidence type="ECO:0000256" key="4">
    <source>
        <dbReference type="ARBA" id="ARBA00022763"/>
    </source>
</evidence>
<keyword evidence="8 9" id="KW-0742">SOS response</keyword>
<comment type="caution">
    <text evidence="11">The sequence shown here is derived from an EMBL/GenBank/DDBJ whole genome shotgun (WGS) entry which is preliminary data.</text>
</comment>
<dbReference type="PANTHER" id="PTHR32182:SF0">
    <property type="entry name" value="DNA REPLICATION AND REPAIR PROTEIN RECF"/>
    <property type="match status" value="1"/>
</dbReference>
<dbReference type="GO" id="GO:0003697">
    <property type="term" value="F:single-stranded DNA binding"/>
    <property type="evidence" value="ECO:0007669"/>
    <property type="project" value="UniProtKB-UniRule"/>
</dbReference>
<keyword evidence="3 9" id="KW-0547">Nucleotide-binding</keyword>
<dbReference type="EMBL" id="JACBZS010000001">
    <property type="protein sequence ID" value="NYI71059.1"/>
    <property type="molecule type" value="Genomic_DNA"/>
</dbReference>
<keyword evidence="6 9" id="KW-0238">DNA-binding</keyword>
<evidence type="ECO:0000256" key="10">
    <source>
        <dbReference type="RuleBase" id="RU000578"/>
    </source>
</evidence>
<dbReference type="NCBIfam" id="TIGR00611">
    <property type="entry name" value="recf"/>
    <property type="match status" value="1"/>
</dbReference>
<keyword evidence="4 9" id="KW-0227">DNA damage</keyword>
<keyword evidence="1 9" id="KW-0963">Cytoplasm</keyword>